<proteinExistence type="predicted"/>
<dbReference type="SMART" id="SM00184">
    <property type="entry name" value="RING"/>
    <property type="match status" value="1"/>
</dbReference>
<feature type="chain" id="PRO_5045023218" evidence="11">
    <location>
        <begin position="34"/>
        <end position="446"/>
    </location>
</feature>
<evidence type="ECO:0000256" key="8">
    <source>
        <dbReference type="PROSITE-ProRule" id="PRU00175"/>
    </source>
</evidence>
<sequence>MFPHRRMPSHVTVLYIYSVVSLLALFHAALVVAEVDVISSGNVTVQQIIDYELSIGAHVPDGGMKGRITTARPLDACEYISKPPYPSNSSLKWFVLIERASCSMQRQVLIAESAGYDAAIIYNKGINSLQPFSSRGQLSLGGSYQNLLLLSALHSSLSSQSASEITIPAVLIGERDGNDIKNHFLFDKGYILILYPDQVFNLNTYLLPFALVIGVCFILMLTFMVIKCIKDNRQRQRNKLSSKHLKQLPVNKFKKGDPYDVCAICLEDYTEGEKLRMLPCSHVYHTKCIDPWLTNNRRTCPVCKRKVILEGHQSETDSDSDQESTGETTPLLRTPNRRSNTVSVGGTFFNIITASVHTRPRPTHNEETTQTTPVPPEVTQDHPGTFQTTQAELHHSIEDRGVSDVVMEPATLHSVNGDEPEHPTIGDHVVLQNTGAESSQQLEQVV</sequence>
<dbReference type="Gene3D" id="3.30.40.10">
    <property type="entry name" value="Zinc/RING finger domain, C3HC4 (zinc finger)"/>
    <property type="match status" value="1"/>
</dbReference>
<evidence type="ECO:0000256" key="11">
    <source>
        <dbReference type="SAM" id="SignalP"/>
    </source>
</evidence>
<dbReference type="InterPro" id="IPR013083">
    <property type="entry name" value="Znf_RING/FYVE/PHD"/>
</dbReference>
<dbReference type="RefSeq" id="XP_022250489.1">
    <property type="nucleotide sequence ID" value="XM_022394781.1"/>
</dbReference>
<keyword evidence="4 8" id="KW-0863">Zinc-finger</keyword>
<evidence type="ECO:0000256" key="5">
    <source>
        <dbReference type="ARBA" id="ARBA00022833"/>
    </source>
</evidence>
<evidence type="ECO:0000256" key="2">
    <source>
        <dbReference type="ARBA" id="ARBA00022692"/>
    </source>
</evidence>
<keyword evidence="11" id="KW-0732">Signal</keyword>
<gene>
    <name evidence="14 15 16" type="primary">LOC106466342</name>
</gene>
<evidence type="ECO:0000313" key="15">
    <source>
        <dbReference type="RefSeq" id="XP_022250494.1"/>
    </source>
</evidence>
<keyword evidence="7 10" id="KW-0472">Membrane</keyword>
<dbReference type="CDD" id="cd16796">
    <property type="entry name" value="RING-H2_RNF13"/>
    <property type="match status" value="1"/>
</dbReference>
<organism evidence="13 14">
    <name type="scientific">Limulus polyphemus</name>
    <name type="common">Atlantic horseshoe crab</name>
    <dbReference type="NCBI Taxonomy" id="6850"/>
    <lineage>
        <taxon>Eukaryota</taxon>
        <taxon>Metazoa</taxon>
        <taxon>Ecdysozoa</taxon>
        <taxon>Arthropoda</taxon>
        <taxon>Chelicerata</taxon>
        <taxon>Merostomata</taxon>
        <taxon>Xiphosura</taxon>
        <taxon>Limulidae</taxon>
        <taxon>Limulus</taxon>
    </lineage>
</organism>
<keyword evidence="2 10" id="KW-0812">Transmembrane</keyword>
<comment type="subcellular location">
    <subcellularLocation>
        <location evidence="1">Membrane</location>
    </subcellularLocation>
</comment>
<dbReference type="Proteomes" id="UP000694941">
    <property type="component" value="Unplaced"/>
</dbReference>
<keyword evidence="5" id="KW-0862">Zinc</keyword>
<evidence type="ECO:0000313" key="13">
    <source>
        <dbReference type="Proteomes" id="UP000694941"/>
    </source>
</evidence>
<evidence type="ECO:0000256" key="10">
    <source>
        <dbReference type="SAM" id="Phobius"/>
    </source>
</evidence>
<reference evidence="14 15" key="1">
    <citation type="submission" date="2025-05" db="UniProtKB">
        <authorList>
            <consortium name="RefSeq"/>
        </authorList>
    </citation>
    <scope>IDENTIFICATION</scope>
    <source>
        <tissue evidence="14 15">Muscle</tissue>
    </source>
</reference>
<dbReference type="GeneID" id="106466342"/>
<keyword evidence="3" id="KW-0479">Metal-binding</keyword>
<keyword evidence="13" id="KW-1185">Reference proteome</keyword>
<evidence type="ECO:0000256" key="3">
    <source>
        <dbReference type="ARBA" id="ARBA00022723"/>
    </source>
</evidence>
<evidence type="ECO:0000256" key="7">
    <source>
        <dbReference type="ARBA" id="ARBA00023136"/>
    </source>
</evidence>
<feature type="region of interest" description="Disordered" evidence="9">
    <location>
        <begin position="356"/>
        <end position="381"/>
    </location>
</feature>
<dbReference type="PROSITE" id="PS50089">
    <property type="entry name" value="ZF_RING_2"/>
    <property type="match status" value="1"/>
</dbReference>
<keyword evidence="6 10" id="KW-1133">Transmembrane helix</keyword>
<dbReference type="PANTHER" id="PTHR45931">
    <property type="entry name" value="SI:CH211-59O9.10"/>
    <property type="match status" value="1"/>
</dbReference>
<feature type="signal peptide" evidence="11">
    <location>
        <begin position="1"/>
        <end position="33"/>
    </location>
</feature>
<evidence type="ECO:0000313" key="16">
    <source>
        <dbReference type="RefSeq" id="XP_022250501.1"/>
    </source>
</evidence>
<evidence type="ECO:0000259" key="12">
    <source>
        <dbReference type="PROSITE" id="PS50089"/>
    </source>
</evidence>
<dbReference type="Gene3D" id="3.50.30.30">
    <property type="match status" value="1"/>
</dbReference>
<dbReference type="Pfam" id="PF02225">
    <property type="entry name" value="PA"/>
    <property type="match status" value="1"/>
</dbReference>
<evidence type="ECO:0000256" key="4">
    <source>
        <dbReference type="ARBA" id="ARBA00022771"/>
    </source>
</evidence>
<protein>
    <submittedName>
        <fullName evidence="14 15">E3 ubiquitin-protein ligase RNF13-like isoform X1</fullName>
    </submittedName>
</protein>
<feature type="transmembrane region" description="Helical" evidence="10">
    <location>
        <begin position="205"/>
        <end position="229"/>
    </location>
</feature>
<dbReference type="RefSeq" id="XP_022250501.1">
    <property type="nucleotide sequence ID" value="XM_022394793.1"/>
</dbReference>
<dbReference type="SUPFAM" id="SSF57850">
    <property type="entry name" value="RING/U-box"/>
    <property type="match status" value="1"/>
</dbReference>
<evidence type="ECO:0000256" key="9">
    <source>
        <dbReference type="SAM" id="MobiDB-lite"/>
    </source>
</evidence>
<dbReference type="InterPro" id="IPR051834">
    <property type="entry name" value="RING_finger_E3_ligase"/>
</dbReference>
<dbReference type="Pfam" id="PF13639">
    <property type="entry name" value="zf-RING_2"/>
    <property type="match status" value="1"/>
</dbReference>
<feature type="domain" description="RING-type" evidence="12">
    <location>
        <begin position="262"/>
        <end position="304"/>
    </location>
</feature>
<evidence type="ECO:0000256" key="1">
    <source>
        <dbReference type="ARBA" id="ARBA00004370"/>
    </source>
</evidence>
<accession>A0ABM1T3N3</accession>
<evidence type="ECO:0000313" key="14">
    <source>
        <dbReference type="RefSeq" id="XP_022250489.1"/>
    </source>
</evidence>
<feature type="region of interest" description="Disordered" evidence="9">
    <location>
        <begin position="312"/>
        <end position="344"/>
    </location>
</feature>
<evidence type="ECO:0000256" key="6">
    <source>
        <dbReference type="ARBA" id="ARBA00022989"/>
    </source>
</evidence>
<name>A0ABM1T3N3_LIMPO</name>
<dbReference type="PANTHER" id="PTHR45931:SF20">
    <property type="entry name" value="RING-TYPE E3 UBIQUITIN TRANSFERASE"/>
    <property type="match status" value="1"/>
</dbReference>
<dbReference type="RefSeq" id="XP_022250494.1">
    <property type="nucleotide sequence ID" value="XM_022394786.1"/>
</dbReference>
<dbReference type="InterPro" id="IPR001841">
    <property type="entry name" value="Znf_RING"/>
</dbReference>
<dbReference type="InterPro" id="IPR003137">
    <property type="entry name" value="PA_domain"/>
</dbReference>